<evidence type="ECO:0000256" key="1">
    <source>
        <dbReference type="SAM" id="MobiDB-lite"/>
    </source>
</evidence>
<proteinExistence type="predicted"/>
<dbReference type="RefSeq" id="WP_395805398.1">
    <property type="nucleotide sequence ID" value="NZ_CP043494.1"/>
</dbReference>
<dbReference type="EMBL" id="CP043494">
    <property type="protein sequence ID" value="WNG48187.1"/>
    <property type="molecule type" value="Genomic_DNA"/>
</dbReference>
<reference evidence="3 4" key="1">
    <citation type="submission" date="2019-08" db="EMBL/GenBank/DDBJ databases">
        <title>Archangium and Cystobacter genomes.</title>
        <authorList>
            <person name="Chen I.-C.K."/>
            <person name="Wielgoss S."/>
        </authorList>
    </citation>
    <scope>NUCLEOTIDE SEQUENCE [LARGE SCALE GENOMIC DNA]</scope>
    <source>
        <strain evidence="3 4">Cbm 6</strain>
    </source>
</reference>
<gene>
    <name evidence="3" type="ORF">F0U60_31660</name>
</gene>
<accession>A0ABY9WYG9</accession>
<feature type="domain" description="DUF6603" evidence="2">
    <location>
        <begin position="465"/>
        <end position="1036"/>
    </location>
</feature>
<dbReference type="Proteomes" id="UP001611383">
    <property type="component" value="Chromosome"/>
</dbReference>
<dbReference type="InterPro" id="IPR046538">
    <property type="entry name" value="DUF6603"/>
</dbReference>
<evidence type="ECO:0000259" key="2">
    <source>
        <dbReference type="Pfam" id="PF20248"/>
    </source>
</evidence>
<keyword evidence="4" id="KW-1185">Reference proteome</keyword>
<feature type="region of interest" description="Disordered" evidence="1">
    <location>
        <begin position="348"/>
        <end position="369"/>
    </location>
</feature>
<evidence type="ECO:0000313" key="3">
    <source>
        <dbReference type="EMBL" id="WNG48187.1"/>
    </source>
</evidence>
<name>A0ABY9WYG9_9BACT</name>
<protein>
    <recommendedName>
        <fullName evidence="2">DUF6603 domain-containing protein</fullName>
    </recommendedName>
</protein>
<sequence length="1148" mass="121289">MSAPRDRDILTRLLEEILAFVSPVTMAADSSWHREHLLESLGWDPGALTGYSDAQLETWCQRLSTARTELEQQLALGTPDSIAEVARRLRASTGLVRTITDLQPALTPQLGQLPAGTAELLGEDLLTLLTVSYLKGRWPIGYHAASLLGLITPARDNPVSNALPTPSPVRLPMRRDTLHFDRLGRLLSDPLGHLEAVYAPHGWGDAARADATADLLFPRLEAFLGELGLTAHYGIREGNGPDMGVVGTALARHLLTLRTSVPMGENAPLNAGATLALSPPGRGDLGLVVMPFGSLAYHTATPRWALSVKLSGGSDGAPFAFAIGPQGFSPPQGGGSVRLEIDAAKLPEVGSDEGSEPPSETRPAWTLGSPQGTRLEVGSLSLSAMASFLRGGAADGSQDEIDYGLGMKASTASLVIAAGGDADGFLSRVLPPEGVRIPFDLGLAWSRRAGLTFSGGASLDTTLPVHFDLGPVRVDRIRLAVAASSGNSTVTSQLTADVLLDLGVVKAMAQRIGVDMELTHRPGGGSAGPLEVTPRFRAPEGLALSISTGPVTGAGYLMRNADGTQYAGAAELGISDFRLTAVGIIGTRLPGGIEGWSMLMLGTGEWPPVQLGMGFTLDGMGMLVGVNRTSNTQALRNAVRSSALDAVLFPRDVVRQAPALVATLNELFPVAADRHVLGLMVRVGWGGTSASQVLRIDAALLLELPAPLRLIVLGRIVLGLPSIAAPLVRLQLDAVGIIDDELKEISVDASLRDSRIAGLPLTGDLALRIGYGSKPQFALSAGGFHPRFTPPAGFPSLRRIALALTEGDNPRLRLQAYLALTSNTVQFGAKLDLRAEALGFSVEGLLGFDALIYFDPFGFVVDILARLAVRFHGRNILTVGLELTLSGPEPWRARGEASFGFLWWDVRIRFDVRVGEKRKVPVAPPVDVRRELRAALEDKASWSVLPPEREVPLVALRAIEPRPGELLAHPFGSVAVQQRVIPLGTRIDQVGRAPVLGGSAAFNVSAVRVGDIPVTSGVGVLREHFAPATYRQMTDDEKLTAPSFVSYEAGRRFGAPGPQHPKERVGPDGLSLSVGSAPGYETIVVDSPDFAARRQVMSGLAPATLAAQAATGPAARARTRDRGSSYFRNGAVLLGVRGPDVGEAMNHE</sequence>
<dbReference type="Pfam" id="PF20248">
    <property type="entry name" value="DUF6603"/>
    <property type="match status" value="1"/>
</dbReference>
<organism evidence="3 4">
    <name type="scientific">Archangium minus</name>
    <dbReference type="NCBI Taxonomy" id="83450"/>
    <lineage>
        <taxon>Bacteria</taxon>
        <taxon>Pseudomonadati</taxon>
        <taxon>Myxococcota</taxon>
        <taxon>Myxococcia</taxon>
        <taxon>Myxococcales</taxon>
        <taxon>Cystobacterineae</taxon>
        <taxon>Archangiaceae</taxon>
        <taxon>Archangium</taxon>
    </lineage>
</organism>
<evidence type="ECO:0000313" key="4">
    <source>
        <dbReference type="Proteomes" id="UP001611383"/>
    </source>
</evidence>